<keyword evidence="2" id="KW-1185">Reference proteome</keyword>
<comment type="caution">
    <text evidence="1">The sequence shown here is derived from an EMBL/GenBank/DDBJ whole genome shotgun (WGS) entry which is preliminary data.</text>
</comment>
<accession>A0A3M7T2I8</accession>
<reference evidence="1 2" key="1">
    <citation type="journal article" date="2018" name="Sci. Rep.">
        <title>Genomic signatures of local adaptation to the degree of environmental predictability in rotifers.</title>
        <authorList>
            <person name="Franch-Gras L."/>
            <person name="Hahn C."/>
            <person name="Garcia-Roger E.M."/>
            <person name="Carmona M.J."/>
            <person name="Serra M."/>
            <person name="Gomez A."/>
        </authorList>
    </citation>
    <scope>NUCLEOTIDE SEQUENCE [LARGE SCALE GENOMIC DNA]</scope>
    <source>
        <strain evidence="1">HYR1</strain>
    </source>
</reference>
<dbReference type="EMBL" id="REGN01000395">
    <property type="protein sequence ID" value="RNA42232.1"/>
    <property type="molecule type" value="Genomic_DNA"/>
</dbReference>
<proteinExistence type="predicted"/>
<name>A0A3M7T2I8_BRAPC</name>
<evidence type="ECO:0000313" key="2">
    <source>
        <dbReference type="Proteomes" id="UP000276133"/>
    </source>
</evidence>
<sequence>MKVLNVNEYIFYGKNLQYKNNHYKGNRCRFYFFSTNGFDYSSLTESHLVSKKSSKFKRKNNFLPRIFEIMFIGYY</sequence>
<protein>
    <submittedName>
        <fullName evidence="1">Uncharacterized protein</fullName>
    </submittedName>
</protein>
<dbReference type="Proteomes" id="UP000276133">
    <property type="component" value="Unassembled WGS sequence"/>
</dbReference>
<dbReference type="AlphaFoldDB" id="A0A3M7T2I8"/>
<gene>
    <name evidence="1" type="ORF">BpHYR1_010413</name>
</gene>
<evidence type="ECO:0000313" key="1">
    <source>
        <dbReference type="EMBL" id="RNA42232.1"/>
    </source>
</evidence>
<organism evidence="1 2">
    <name type="scientific">Brachionus plicatilis</name>
    <name type="common">Marine rotifer</name>
    <name type="synonym">Brachionus muelleri</name>
    <dbReference type="NCBI Taxonomy" id="10195"/>
    <lineage>
        <taxon>Eukaryota</taxon>
        <taxon>Metazoa</taxon>
        <taxon>Spiralia</taxon>
        <taxon>Gnathifera</taxon>
        <taxon>Rotifera</taxon>
        <taxon>Eurotatoria</taxon>
        <taxon>Monogononta</taxon>
        <taxon>Pseudotrocha</taxon>
        <taxon>Ploima</taxon>
        <taxon>Brachionidae</taxon>
        <taxon>Brachionus</taxon>
    </lineage>
</organism>